<evidence type="ECO:0000313" key="3">
    <source>
        <dbReference type="Proteomes" id="UP000600865"/>
    </source>
</evidence>
<evidence type="ECO:0000256" key="1">
    <source>
        <dbReference type="SAM" id="Phobius"/>
    </source>
</evidence>
<proteinExistence type="predicted"/>
<feature type="transmembrane region" description="Helical" evidence="1">
    <location>
        <begin position="39"/>
        <end position="58"/>
    </location>
</feature>
<sequence length="98" mass="11315">MADIKPDMFSKPPFWILYDGDPYKFGQTFKWINPVAKKICLSGFFLAFPIFPTVWYSISNDLTFFTVVTVSYFGLCLTPIIYANLRKTGYISDDQPPH</sequence>
<dbReference type="AlphaFoldDB" id="A0A918NDW2"/>
<keyword evidence="1" id="KW-0472">Membrane</keyword>
<feature type="transmembrane region" description="Helical" evidence="1">
    <location>
        <begin position="64"/>
        <end position="85"/>
    </location>
</feature>
<comment type="caution">
    <text evidence="2">The sequence shown here is derived from an EMBL/GenBank/DDBJ whole genome shotgun (WGS) entry which is preliminary data.</text>
</comment>
<reference evidence="2 3" key="1">
    <citation type="journal article" date="2014" name="Int. J. Syst. Evol. Microbiol.">
        <title>Complete genome sequence of Corynebacterium casei LMG S-19264T (=DSM 44701T), isolated from a smear-ripened cheese.</title>
        <authorList>
            <consortium name="US DOE Joint Genome Institute (JGI-PGF)"/>
            <person name="Walter F."/>
            <person name="Albersmeier A."/>
            <person name="Kalinowski J."/>
            <person name="Ruckert C."/>
        </authorList>
    </citation>
    <scope>NUCLEOTIDE SEQUENCE [LARGE SCALE GENOMIC DNA]</scope>
    <source>
        <strain evidence="2 3">KCTC 23968</strain>
    </source>
</reference>
<gene>
    <name evidence="2" type="ORF">GCM10011309_08230</name>
</gene>
<dbReference type="EMBL" id="BMYV01000001">
    <property type="protein sequence ID" value="GGX60750.1"/>
    <property type="molecule type" value="Genomic_DNA"/>
</dbReference>
<keyword evidence="1" id="KW-1133">Transmembrane helix</keyword>
<dbReference type="Proteomes" id="UP000600865">
    <property type="component" value="Unassembled WGS sequence"/>
</dbReference>
<keyword evidence="3" id="KW-1185">Reference proteome</keyword>
<organism evidence="2 3">
    <name type="scientific">Litorimonas cladophorae</name>
    <dbReference type="NCBI Taxonomy" id="1220491"/>
    <lineage>
        <taxon>Bacteria</taxon>
        <taxon>Pseudomonadati</taxon>
        <taxon>Pseudomonadota</taxon>
        <taxon>Alphaproteobacteria</taxon>
        <taxon>Maricaulales</taxon>
        <taxon>Robiginitomaculaceae</taxon>
    </lineage>
</organism>
<keyword evidence="1" id="KW-0812">Transmembrane</keyword>
<evidence type="ECO:0000313" key="2">
    <source>
        <dbReference type="EMBL" id="GGX60750.1"/>
    </source>
</evidence>
<protein>
    <submittedName>
        <fullName evidence="2">Uncharacterized protein</fullName>
    </submittedName>
</protein>
<accession>A0A918NDW2</accession>
<name>A0A918NDW2_9PROT</name>